<reference evidence="6" key="1">
    <citation type="journal article" date="2021" name="Mol. Ecol. Resour.">
        <title>Apolygus lucorum genome provides insights into omnivorousness and mesophyll feeding.</title>
        <authorList>
            <person name="Liu Y."/>
            <person name="Liu H."/>
            <person name="Wang H."/>
            <person name="Huang T."/>
            <person name="Liu B."/>
            <person name="Yang B."/>
            <person name="Yin L."/>
            <person name="Li B."/>
            <person name="Zhang Y."/>
            <person name="Zhang S."/>
            <person name="Jiang F."/>
            <person name="Zhang X."/>
            <person name="Ren Y."/>
            <person name="Wang B."/>
            <person name="Wang S."/>
            <person name="Lu Y."/>
            <person name="Wu K."/>
            <person name="Fan W."/>
            <person name="Wang G."/>
        </authorList>
    </citation>
    <scope>NUCLEOTIDE SEQUENCE</scope>
    <source>
        <strain evidence="6">12Hb</strain>
    </source>
</reference>
<dbReference type="Gene3D" id="3.80.10.10">
    <property type="entry name" value="Ribonuclease Inhibitor"/>
    <property type="match status" value="6"/>
</dbReference>
<evidence type="ECO:0000256" key="4">
    <source>
        <dbReference type="SAM" id="MobiDB-lite"/>
    </source>
</evidence>
<proteinExistence type="predicted"/>
<feature type="compositionally biased region" description="Low complexity" evidence="4">
    <location>
        <begin position="1326"/>
        <end position="1341"/>
    </location>
</feature>
<feature type="compositionally biased region" description="Low complexity" evidence="4">
    <location>
        <begin position="1353"/>
        <end position="1364"/>
    </location>
</feature>
<evidence type="ECO:0008006" key="8">
    <source>
        <dbReference type="Google" id="ProtNLM"/>
    </source>
</evidence>
<keyword evidence="5" id="KW-0732">Signal</keyword>
<dbReference type="PRINTS" id="PR00019">
    <property type="entry name" value="LEURICHRPT"/>
</dbReference>
<organism evidence="6 7">
    <name type="scientific">Apolygus lucorum</name>
    <name type="common">Small green plant bug</name>
    <name type="synonym">Lygocoris lucorum</name>
    <dbReference type="NCBI Taxonomy" id="248454"/>
    <lineage>
        <taxon>Eukaryota</taxon>
        <taxon>Metazoa</taxon>
        <taxon>Ecdysozoa</taxon>
        <taxon>Arthropoda</taxon>
        <taxon>Hexapoda</taxon>
        <taxon>Insecta</taxon>
        <taxon>Pterygota</taxon>
        <taxon>Neoptera</taxon>
        <taxon>Paraneoptera</taxon>
        <taxon>Hemiptera</taxon>
        <taxon>Heteroptera</taxon>
        <taxon>Panheteroptera</taxon>
        <taxon>Cimicomorpha</taxon>
        <taxon>Miridae</taxon>
        <taxon>Mirini</taxon>
        <taxon>Apolygus</taxon>
    </lineage>
</organism>
<feature type="chain" id="PRO_5035807749" description="LRRCT domain-containing protein" evidence="5">
    <location>
        <begin position="23"/>
        <end position="1473"/>
    </location>
</feature>
<gene>
    <name evidence="6" type="ORF">GE061_005516</name>
</gene>
<dbReference type="EMBL" id="WIXP02000013">
    <property type="protein sequence ID" value="KAF6201069.1"/>
    <property type="molecule type" value="Genomic_DNA"/>
</dbReference>
<dbReference type="PANTHER" id="PTHR24366">
    <property type="entry name" value="IG(IMMUNOGLOBULIN) AND LRR(LEUCINE RICH REPEAT) DOMAINS"/>
    <property type="match status" value="1"/>
</dbReference>
<dbReference type="PROSITE" id="PS51257">
    <property type="entry name" value="PROKAR_LIPOPROTEIN"/>
    <property type="match status" value="1"/>
</dbReference>
<dbReference type="PROSITE" id="PS51450">
    <property type="entry name" value="LRR"/>
    <property type="match status" value="6"/>
</dbReference>
<protein>
    <recommendedName>
        <fullName evidence="8">LRRCT domain-containing protein</fullName>
    </recommendedName>
</protein>
<dbReference type="PANTHER" id="PTHR24366:SF96">
    <property type="entry name" value="LEUCINE RICH REPEAT CONTAINING 53"/>
    <property type="match status" value="1"/>
</dbReference>
<accession>A0A8S9WXX1</accession>
<dbReference type="Proteomes" id="UP000466442">
    <property type="component" value="Unassembled WGS sequence"/>
</dbReference>
<dbReference type="InterPro" id="IPR032675">
    <property type="entry name" value="LRR_dom_sf"/>
</dbReference>
<feature type="region of interest" description="Disordered" evidence="4">
    <location>
        <begin position="1036"/>
        <end position="1056"/>
    </location>
</feature>
<feature type="signal peptide" evidence="5">
    <location>
        <begin position="1"/>
        <end position="22"/>
    </location>
</feature>
<comment type="caution">
    <text evidence="6">The sequence shown here is derived from an EMBL/GenBank/DDBJ whole genome shotgun (WGS) entry which is preliminary data.</text>
</comment>
<dbReference type="SMART" id="SM00365">
    <property type="entry name" value="LRR_SD22"/>
    <property type="match status" value="11"/>
</dbReference>
<feature type="compositionally biased region" description="Polar residues" evidence="4">
    <location>
        <begin position="1307"/>
        <end position="1325"/>
    </location>
</feature>
<feature type="compositionally biased region" description="Low complexity" evidence="4">
    <location>
        <begin position="1382"/>
        <end position="1391"/>
    </location>
</feature>
<evidence type="ECO:0000256" key="2">
    <source>
        <dbReference type="ARBA" id="ARBA00022737"/>
    </source>
</evidence>
<keyword evidence="2" id="KW-0677">Repeat</keyword>
<dbReference type="InterPro" id="IPR003591">
    <property type="entry name" value="Leu-rich_rpt_typical-subtyp"/>
</dbReference>
<feature type="compositionally biased region" description="Low complexity" evidence="4">
    <location>
        <begin position="1229"/>
        <end position="1245"/>
    </location>
</feature>
<feature type="coiled-coil region" evidence="3">
    <location>
        <begin position="624"/>
        <end position="651"/>
    </location>
</feature>
<feature type="compositionally biased region" description="Low complexity" evidence="4">
    <location>
        <begin position="1040"/>
        <end position="1056"/>
    </location>
</feature>
<dbReference type="SMART" id="SM00364">
    <property type="entry name" value="LRR_BAC"/>
    <property type="match status" value="12"/>
</dbReference>
<dbReference type="Pfam" id="PF13855">
    <property type="entry name" value="LRR_8"/>
    <property type="match status" value="8"/>
</dbReference>
<keyword evidence="1" id="KW-0433">Leucine-rich repeat</keyword>
<evidence type="ECO:0000256" key="5">
    <source>
        <dbReference type="SAM" id="SignalP"/>
    </source>
</evidence>
<keyword evidence="7" id="KW-1185">Reference proteome</keyword>
<evidence type="ECO:0000313" key="7">
    <source>
        <dbReference type="Proteomes" id="UP000466442"/>
    </source>
</evidence>
<feature type="region of interest" description="Disordered" evidence="4">
    <location>
        <begin position="1301"/>
        <end position="1423"/>
    </location>
</feature>
<dbReference type="FunFam" id="3.80.10.10:FF:001164">
    <property type="entry name" value="GH01279p"/>
    <property type="match status" value="1"/>
</dbReference>
<name>A0A8S9WXX1_APOLU</name>
<feature type="region of interest" description="Disordered" evidence="4">
    <location>
        <begin position="1203"/>
        <end position="1245"/>
    </location>
</feature>
<keyword evidence="3" id="KW-0175">Coiled coil</keyword>
<dbReference type="SMART" id="SM00368">
    <property type="entry name" value="LRR_RI"/>
    <property type="match status" value="5"/>
</dbReference>
<evidence type="ECO:0000256" key="3">
    <source>
        <dbReference type="SAM" id="Coils"/>
    </source>
</evidence>
<dbReference type="OrthoDB" id="8195690at2759"/>
<dbReference type="InterPro" id="IPR001611">
    <property type="entry name" value="Leu-rich_rpt"/>
</dbReference>
<evidence type="ECO:0000313" key="6">
    <source>
        <dbReference type="EMBL" id="KAF6201069.1"/>
    </source>
</evidence>
<dbReference type="SMART" id="SM00369">
    <property type="entry name" value="LRR_TYP"/>
    <property type="match status" value="24"/>
</dbReference>
<evidence type="ECO:0000256" key="1">
    <source>
        <dbReference type="ARBA" id="ARBA00022614"/>
    </source>
</evidence>
<sequence length="1473" mass="163396">MVCLRWRGAAAVILFLVTVTSSCPPPDTIKPCVCTTRADEIQVWCSHSELSSVLNGLKAVGAHLMKPIDELILENNAMTALPGRAFAPLRVVRIMLRDNKLERVAANWLGGLEETLLEVFVVEPELKSLPEESFETLSKLEAVTLKAGFLSRMPNFSNLARLKYIHTELPSLADLTPGKINNLEVLETLQIVESPLLKRLEASALQDLPRLVLANFTGCGIIWIHPRAMSRLPSLKELSLSGNEITDPGEVGRSVRELPLLTTLRLDSNKIEVVRETSFVDIPPLEELYLNKNKIRELQRGAFHRLPSLRKIDLSDNLISRILPEFFLQSYESRIEELNLMNNDIDHIMALTIILETLPALKFLDVSHNHVSDIMFGALRGHPSLERLHMNSNGMKRVVREAFSGFPSLIELRLRNNSLSNYLEMPLWNLPALKGLDLGFNEFRRLDRRVLANLPSLRKLDASRNNLLVVDPASFLGTPALEHVNISHNAIDVISPQTFPHLTNLFELDVGSNRLRSVVPGLPRAVEYLFMARNQMTSFPRPTSPDLLLPALKLLDLNGNSLQTIQPESFISMPLLKKLFVGENALQRVEDRAFDGLGRLETLDLHDNKIAYLPNQAFRDLRRLQELSLRNNRLESLQEGLLKENEALQTLDISHNLISTLPGNTLNNNGQLKEFALSHNSLNEFPDAVMSLPDLETLDLSHNNINQLIKPLNNMKQLAKLDISANKITTLIDGTFANMEKLENLDLEGNLLQYVSSHVVRGMPSLQFLKLSKNKLSTIPSAAFSDLPQLTEVELQENQLIQLASDAFSGVPNLLMLNLSHNQLTGLDHAGLQGLKSMEILDISHNKISRLNSPNLPNMDSLIQLRMDHNRICQIQGSPFNKMAHLRMLSLRNNRLVSLSENSFQPLRSSIYQLDIEGNPLKCSCGLSWLQNWVREGPYFGPRCSDGSLLKDYRFQKLECAEPKNELLYSCEDGPVVGNNQQHISQPNAWKDPNVKPLPEESDYFYEDYIEYDDNTTKVVTSQQGTNSLMEQHRQQHQQFAASSASPPFTSPTTNSPPVMSHFVPGDTPTIYAKPSATVIGGVTTAKPASQYTLFGMPLPSLNIGSFWGSGRNNDGKSRFPGAKAKIQPVTTTTRPDEGFLPILQGDRGGFRPIFNPYNKTDDNFERLNPITAKPEINLGLNLNASSQTWEVRPNLATISKVAPPKKDVRPNGEVEAASQNGFLDHKSSSSSKATTWAPPTSTAASWTTSQQPLFQFNRLEPESSINLTTPVLETGALELTEVPTLPPFLTSTVVYSVSQSSRTKYHSSQQTNSYSYDTTSVNDGNSPPLTTSTNSSSSSLQVKNLSVGGSGPSPLSSFLAPGGQLPPRTHGRPTITKVTMPPGTTSTSPGVLPVAEEIQGPVPSNRESKANRQPEGQTVDSTKDWYYKNYNSTNLSPYVGPGMVSSIRSSSARDVEFSLMNCVVLVAMCIFV</sequence>
<dbReference type="SUPFAM" id="SSF52058">
    <property type="entry name" value="L domain-like"/>
    <property type="match status" value="3"/>
</dbReference>